<evidence type="ECO:0000256" key="9">
    <source>
        <dbReference type="ARBA" id="ARBA00023316"/>
    </source>
</evidence>
<evidence type="ECO:0000256" key="6">
    <source>
        <dbReference type="ARBA" id="ARBA00022960"/>
    </source>
</evidence>
<protein>
    <recommendedName>
        <fullName evidence="10">UDP-MurNAc-pentapeptide synthetase</fullName>
    </recommendedName>
</protein>
<evidence type="ECO:0000256" key="1">
    <source>
        <dbReference type="ARBA" id="ARBA00022490"/>
    </source>
</evidence>
<dbReference type="InterPro" id="IPR035911">
    <property type="entry name" value="MurE/MurF_N"/>
</dbReference>
<evidence type="ECO:0000259" key="13">
    <source>
        <dbReference type="Pfam" id="PF08245"/>
    </source>
</evidence>
<dbReference type="Pfam" id="PF08245">
    <property type="entry name" value="Mur_ligase_M"/>
    <property type="match status" value="1"/>
</dbReference>
<dbReference type="InterPro" id="IPR051046">
    <property type="entry name" value="MurCDEF_CellWall_CoF430Synth"/>
</dbReference>
<keyword evidence="9" id="KW-0961">Cell wall biogenesis/degradation</keyword>
<name>A0A6J6CQL6_9ZZZZ</name>
<dbReference type="PANTHER" id="PTHR43024:SF1">
    <property type="entry name" value="UDP-N-ACETYLMURAMOYL-TRIPEPTIDE--D-ALANYL-D-ALANINE LIGASE"/>
    <property type="match status" value="1"/>
</dbReference>
<gene>
    <name evidence="14" type="ORF">UFOPK1561_00467</name>
</gene>
<dbReference type="InterPro" id="IPR013221">
    <property type="entry name" value="Mur_ligase_cen"/>
</dbReference>
<dbReference type="EMBL" id="CAEZSZ010000040">
    <property type="protein sequence ID" value="CAB4553802.1"/>
    <property type="molecule type" value="Genomic_DNA"/>
</dbReference>
<evidence type="ECO:0000256" key="7">
    <source>
        <dbReference type="ARBA" id="ARBA00022984"/>
    </source>
</evidence>
<evidence type="ECO:0000313" key="14">
    <source>
        <dbReference type="EMBL" id="CAB4553802.1"/>
    </source>
</evidence>
<evidence type="ECO:0000256" key="5">
    <source>
        <dbReference type="ARBA" id="ARBA00022840"/>
    </source>
</evidence>
<keyword evidence="7" id="KW-0573">Peptidoglycan synthesis</keyword>
<keyword evidence="8" id="KW-0131">Cell cycle</keyword>
<dbReference type="GO" id="GO:0051301">
    <property type="term" value="P:cell division"/>
    <property type="evidence" value="ECO:0007669"/>
    <property type="project" value="UniProtKB-KW"/>
</dbReference>
<evidence type="ECO:0000259" key="12">
    <source>
        <dbReference type="Pfam" id="PF02875"/>
    </source>
</evidence>
<dbReference type="Gene3D" id="3.90.190.20">
    <property type="entry name" value="Mur ligase, C-terminal domain"/>
    <property type="match status" value="1"/>
</dbReference>
<dbReference type="Gene3D" id="3.40.1190.10">
    <property type="entry name" value="Mur-like, catalytic domain"/>
    <property type="match status" value="1"/>
</dbReference>
<keyword evidence="2" id="KW-0436">Ligase</keyword>
<keyword evidence="1" id="KW-0963">Cytoplasm</keyword>
<keyword evidence="3" id="KW-0132">Cell division</keyword>
<keyword evidence="4" id="KW-0547">Nucleotide-binding</keyword>
<evidence type="ECO:0000256" key="8">
    <source>
        <dbReference type="ARBA" id="ARBA00023306"/>
    </source>
</evidence>
<evidence type="ECO:0000256" key="10">
    <source>
        <dbReference type="ARBA" id="ARBA00031461"/>
    </source>
</evidence>
<dbReference type="GO" id="GO:0009252">
    <property type="term" value="P:peptidoglycan biosynthetic process"/>
    <property type="evidence" value="ECO:0007669"/>
    <property type="project" value="UniProtKB-KW"/>
</dbReference>
<dbReference type="PANTHER" id="PTHR43024">
    <property type="entry name" value="UDP-N-ACETYLMURAMOYL-TRIPEPTIDE--D-ALANYL-D-ALANINE LIGASE"/>
    <property type="match status" value="1"/>
</dbReference>
<dbReference type="GO" id="GO:0008360">
    <property type="term" value="P:regulation of cell shape"/>
    <property type="evidence" value="ECO:0007669"/>
    <property type="project" value="UniProtKB-KW"/>
</dbReference>
<evidence type="ECO:0000256" key="2">
    <source>
        <dbReference type="ARBA" id="ARBA00022598"/>
    </source>
</evidence>
<proteinExistence type="inferred from homology"/>
<dbReference type="SUPFAM" id="SSF63418">
    <property type="entry name" value="MurE/MurF N-terminal domain"/>
    <property type="match status" value="1"/>
</dbReference>
<feature type="domain" description="Mur ligase central" evidence="13">
    <location>
        <begin position="112"/>
        <end position="299"/>
    </location>
</feature>
<dbReference type="SUPFAM" id="SSF53623">
    <property type="entry name" value="MurD-like peptide ligases, catalytic domain"/>
    <property type="match status" value="1"/>
</dbReference>
<dbReference type="NCBIfam" id="TIGR01143">
    <property type="entry name" value="murF"/>
    <property type="match status" value="1"/>
</dbReference>
<dbReference type="GO" id="GO:0047480">
    <property type="term" value="F:UDP-N-acetylmuramoyl-tripeptide-D-alanyl-D-alanine ligase activity"/>
    <property type="evidence" value="ECO:0007669"/>
    <property type="project" value="InterPro"/>
</dbReference>
<dbReference type="InterPro" id="IPR036615">
    <property type="entry name" value="Mur_ligase_C_dom_sf"/>
</dbReference>
<dbReference type="GO" id="GO:0005524">
    <property type="term" value="F:ATP binding"/>
    <property type="evidence" value="ECO:0007669"/>
    <property type="project" value="UniProtKB-KW"/>
</dbReference>
<dbReference type="Pfam" id="PF01225">
    <property type="entry name" value="Mur_ligase"/>
    <property type="match status" value="1"/>
</dbReference>
<feature type="domain" description="Mur ligase C-terminal" evidence="12">
    <location>
        <begin position="323"/>
        <end position="449"/>
    </location>
</feature>
<keyword evidence="5" id="KW-0067">ATP-binding</keyword>
<evidence type="ECO:0000256" key="3">
    <source>
        <dbReference type="ARBA" id="ARBA00022618"/>
    </source>
</evidence>
<keyword evidence="6" id="KW-0133">Cell shape</keyword>
<feature type="domain" description="Mur ligase N-terminal catalytic" evidence="11">
    <location>
        <begin position="29"/>
        <end position="94"/>
    </location>
</feature>
<dbReference type="Pfam" id="PF02875">
    <property type="entry name" value="Mur_ligase_C"/>
    <property type="match status" value="1"/>
</dbReference>
<sequence>MIDISVEEIAEFVSGELNGQSQIRVTGSVETDSRLCEPGSLFVAKPGEFTDGHEFIASAVEQGAVAVIVERFVEGVSVPQIKVADSVSALGLLAMNVLSVIRAKNNLKVIGITGSNGKTTTKNMLKAILSRAGETIAPIESYNNEVGAPYSILQVTEKTKYLVVELGAGGFGTIKYLANISKPDIGVVLKVGLAHVGEFGSIENTAKIKSELVESLAPDSIAILNYDDGYVRAMAEKTEAKTLWFGTAAESDFRADAQAVSVNGTHFDLSWPDGQASSVNLQILGEHHVLYALAAAAVAYTLGVSKSEIVYALEQMPLAERWRMEVFHRGDGVIFINDAYNASPDSMKAALQTLAQIGRGKHRTIAILGEMAELGEFSRHEHDAIGRVAVRLNIDELVVVGQGAKLIHMGAEQEGSWGGESKFFTEIDQALAYVRGMLRAGDLVLVKSSNSANLRKLGDDLVEEVS</sequence>
<dbReference type="SUPFAM" id="SSF53244">
    <property type="entry name" value="MurD-like peptide ligases, peptide-binding domain"/>
    <property type="match status" value="1"/>
</dbReference>
<dbReference type="InterPro" id="IPR005863">
    <property type="entry name" value="UDP-N-AcMur_synth"/>
</dbReference>
<accession>A0A6J6CQL6</accession>
<dbReference type="HAMAP" id="MF_02019">
    <property type="entry name" value="MurF"/>
    <property type="match status" value="1"/>
</dbReference>
<dbReference type="GO" id="GO:0071555">
    <property type="term" value="P:cell wall organization"/>
    <property type="evidence" value="ECO:0007669"/>
    <property type="project" value="UniProtKB-KW"/>
</dbReference>
<dbReference type="InterPro" id="IPR000713">
    <property type="entry name" value="Mur_ligase_N"/>
</dbReference>
<dbReference type="InterPro" id="IPR036565">
    <property type="entry name" value="Mur-like_cat_sf"/>
</dbReference>
<dbReference type="AlphaFoldDB" id="A0A6J6CQL6"/>
<dbReference type="InterPro" id="IPR004101">
    <property type="entry name" value="Mur_ligase_C"/>
</dbReference>
<dbReference type="Gene3D" id="3.40.1390.10">
    <property type="entry name" value="MurE/MurF, N-terminal domain"/>
    <property type="match status" value="1"/>
</dbReference>
<reference evidence="14" key="1">
    <citation type="submission" date="2020-05" db="EMBL/GenBank/DDBJ databases">
        <authorList>
            <person name="Chiriac C."/>
            <person name="Salcher M."/>
            <person name="Ghai R."/>
            <person name="Kavagutti S V."/>
        </authorList>
    </citation>
    <scope>NUCLEOTIDE SEQUENCE</scope>
</reference>
<evidence type="ECO:0000259" key="11">
    <source>
        <dbReference type="Pfam" id="PF01225"/>
    </source>
</evidence>
<evidence type="ECO:0000256" key="4">
    <source>
        <dbReference type="ARBA" id="ARBA00022741"/>
    </source>
</evidence>
<organism evidence="14">
    <name type="scientific">freshwater metagenome</name>
    <dbReference type="NCBI Taxonomy" id="449393"/>
    <lineage>
        <taxon>unclassified sequences</taxon>
        <taxon>metagenomes</taxon>
        <taxon>ecological metagenomes</taxon>
    </lineage>
</organism>